<dbReference type="InterPro" id="IPR001356">
    <property type="entry name" value="HD"/>
</dbReference>
<feature type="region of interest" description="Disordered" evidence="3">
    <location>
        <begin position="405"/>
        <end position="426"/>
    </location>
</feature>
<keyword evidence="2" id="KW-0217">Developmental protein</keyword>
<feature type="compositionally biased region" description="Low complexity" evidence="3">
    <location>
        <begin position="157"/>
        <end position="178"/>
    </location>
</feature>
<evidence type="ECO:0000256" key="1">
    <source>
        <dbReference type="ARBA" id="ARBA00004123"/>
    </source>
</evidence>
<dbReference type="Gene3D" id="2.150.10.10">
    <property type="entry name" value="Serralysin-like metalloprotease, C-terminal"/>
    <property type="match status" value="1"/>
</dbReference>
<dbReference type="GO" id="GO:0005634">
    <property type="term" value="C:nucleus"/>
    <property type="evidence" value="ECO:0007669"/>
    <property type="project" value="UniProtKB-SubCell"/>
</dbReference>
<accession>A0A1I8JKH4</accession>
<dbReference type="CDD" id="cd00086">
    <property type="entry name" value="homeodomain"/>
    <property type="match status" value="1"/>
</dbReference>
<reference evidence="5" key="1">
    <citation type="submission" date="2016-11" db="UniProtKB">
        <authorList>
            <consortium name="WormBaseParasite"/>
        </authorList>
    </citation>
    <scope>IDENTIFICATION</scope>
</reference>
<dbReference type="WBParaSite" id="maker-uti_cns_0049059-snap-gene-0.2-mRNA-1">
    <property type="protein sequence ID" value="maker-uti_cns_0049059-snap-gene-0.2-mRNA-1"/>
    <property type="gene ID" value="maker-uti_cns_0049059-snap-gene-0.2"/>
</dbReference>
<name>A0A1I8JKH4_9PLAT</name>
<evidence type="ECO:0000256" key="2">
    <source>
        <dbReference type="ARBA" id="ARBA00022473"/>
    </source>
</evidence>
<feature type="region of interest" description="Disordered" evidence="3">
    <location>
        <begin position="483"/>
        <end position="503"/>
    </location>
</feature>
<feature type="compositionally biased region" description="Low complexity" evidence="3">
    <location>
        <begin position="405"/>
        <end position="414"/>
    </location>
</feature>
<keyword evidence="4" id="KW-1185">Reference proteome</keyword>
<dbReference type="PANTHER" id="PTHR45882">
    <property type="entry name" value="PITUITARY HOMEOBOX HOMOLOG PTX1"/>
    <property type="match status" value="1"/>
</dbReference>
<evidence type="ECO:0000256" key="3">
    <source>
        <dbReference type="SAM" id="MobiDB-lite"/>
    </source>
</evidence>
<evidence type="ECO:0000313" key="4">
    <source>
        <dbReference type="Proteomes" id="UP000095280"/>
    </source>
</evidence>
<dbReference type="AlphaFoldDB" id="A0A1I8JKH4"/>
<feature type="region of interest" description="Disordered" evidence="3">
    <location>
        <begin position="147"/>
        <end position="183"/>
    </location>
</feature>
<organism evidence="4 5">
    <name type="scientific">Macrostomum lignano</name>
    <dbReference type="NCBI Taxonomy" id="282301"/>
    <lineage>
        <taxon>Eukaryota</taxon>
        <taxon>Metazoa</taxon>
        <taxon>Spiralia</taxon>
        <taxon>Lophotrochozoa</taxon>
        <taxon>Platyhelminthes</taxon>
        <taxon>Rhabditophora</taxon>
        <taxon>Macrostomorpha</taxon>
        <taxon>Macrostomida</taxon>
        <taxon>Macrostomidae</taxon>
        <taxon>Macrostomum</taxon>
    </lineage>
</organism>
<dbReference type="GO" id="GO:0000978">
    <property type="term" value="F:RNA polymerase II cis-regulatory region sequence-specific DNA binding"/>
    <property type="evidence" value="ECO:0007669"/>
    <property type="project" value="TreeGrafter"/>
</dbReference>
<evidence type="ECO:0000313" key="5">
    <source>
        <dbReference type="WBParaSite" id="maker-uti_cns_0049059-snap-gene-0.2-mRNA-1"/>
    </source>
</evidence>
<dbReference type="GO" id="GO:0000981">
    <property type="term" value="F:DNA-binding transcription factor activity, RNA polymerase II-specific"/>
    <property type="evidence" value="ECO:0007669"/>
    <property type="project" value="TreeGrafter"/>
</dbReference>
<dbReference type="Proteomes" id="UP000095280">
    <property type="component" value="Unplaced"/>
</dbReference>
<comment type="subcellular location">
    <subcellularLocation>
        <location evidence="1">Nucleus</location>
    </subcellularLocation>
</comment>
<sequence length="570" mass="59547">AERGRRAAPPHGLADFRTAGGASEMAPSLGQLALHGATAVCEAATAGAACSMGVMMLPAGGPPPPPPPPPVAAATLGIKSEKSSDFKLTGESAMVSSERPERANPVTKVKNPVSKVKNPVSKIKNPVSKAKNPVSKANNLVSKAKNPVSKANHPVTKVKNPVSKVNNPVSKVNNPVSKIKNPVSKANNPVSKVWFKNRRAKWRKRERHLEALKGTFTGQFGSFMQPFEDSFYSSYGAAAAAGYGATGWATAKSFPWTPAGHPAGPAAAAAAPACPYAGPSPYSPLYSQPPSAAAAAAGPSSAAGAAGDSSPLANSLRLRAAAKQHAAAAAFAYPAAAAAAGLRQPPPSSASALSQYTGAPPGAIGKAAFRDGTEWRVLIEERPFQEIKKPLFNQADMLQATGGISERQLGSGRQRQQREARPAAVGQPVGQLVGVAPQASFSVAADLGSKRVRRRGDQTGHRLGGSDHGQLVVFATLHRGRLGGRQEGPVRVSRRKRTPSAAGRNWRRLTRRSADALAGRIRLGGRCRLRPRLPEMRLDVLLAWRPTLGLRLGDPSAPVTAANEHTAEHY</sequence>
<feature type="region of interest" description="Disordered" evidence="3">
    <location>
        <begin position="82"/>
        <end position="107"/>
    </location>
</feature>
<dbReference type="InterPro" id="IPR011049">
    <property type="entry name" value="Serralysin-like_metalloprot_C"/>
</dbReference>
<proteinExistence type="predicted"/>
<dbReference type="PANTHER" id="PTHR45882:SF3">
    <property type="entry name" value="PITUITARY HOMEOBOX HOMOLOG PTX1"/>
    <property type="match status" value="1"/>
</dbReference>
<dbReference type="GO" id="GO:0009653">
    <property type="term" value="P:anatomical structure morphogenesis"/>
    <property type="evidence" value="ECO:0007669"/>
    <property type="project" value="TreeGrafter"/>
</dbReference>
<protein>
    <submittedName>
        <fullName evidence="5">AP2/ERF domain-containing protein</fullName>
    </submittedName>
</protein>